<dbReference type="PROSITE" id="PS50835">
    <property type="entry name" value="IG_LIKE"/>
    <property type="match status" value="2"/>
</dbReference>
<dbReference type="GeneID" id="113021772"/>
<evidence type="ECO:0000313" key="8">
    <source>
        <dbReference type="Proteomes" id="UP000265100"/>
    </source>
</evidence>
<keyword evidence="2 4" id="KW-0472">Membrane</keyword>
<evidence type="ECO:0000256" key="4">
    <source>
        <dbReference type="SAM" id="Phobius"/>
    </source>
</evidence>
<evidence type="ECO:0000256" key="5">
    <source>
        <dbReference type="SAM" id="SignalP"/>
    </source>
</evidence>
<comment type="subcellular location">
    <subcellularLocation>
        <location evidence="1">Membrane</location>
    </subcellularLocation>
</comment>
<feature type="domain" description="Ig-like" evidence="6">
    <location>
        <begin position="24"/>
        <end position="118"/>
    </location>
</feature>
<feature type="signal peptide" evidence="5">
    <location>
        <begin position="1"/>
        <end position="19"/>
    </location>
</feature>
<feature type="chain" id="PRO_5018271275" description="Ig-like domain-containing protein" evidence="5">
    <location>
        <begin position="20"/>
        <end position="312"/>
    </location>
</feature>
<dbReference type="Ensembl" id="ENSACLT00000017842.2">
    <property type="protein sequence ID" value="ENSACLP00000017422.1"/>
    <property type="gene ID" value="ENSACLG00000011914.2"/>
</dbReference>
<dbReference type="InterPro" id="IPR013783">
    <property type="entry name" value="Ig-like_fold"/>
</dbReference>
<sequence length="312" mass="34600">MKSVRILCICLLTVSAVIGNEKCPGVTVVVSEESDVILPCSLSTNQDLEQKLFDWRKKAPNKQEVFMYDGGLHYNNGRPGQDEHFRGRVSHFPQELQFGNASIIIRNTTVADSGDYTCDFPHLQPEQRFCIKLVVELTLKDRSGEIPGAAPKPFVGILNISEDEALLKCEVRGASPKPKVEWRDSDGNILPAEEPQVSRTGERYDITLLTTVTRTNSSLFHCVATQEEMGHVTRDQIDVRYCEKTSEVKSRYGVGVLIGLWFSGVAATLALSVAAKCIRKHKKASQRNQRDDPSKEACNGDASLTDCLTSQL</sequence>
<dbReference type="GeneID" id="113021784"/>
<dbReference type="STRING" id="8154.ENSACLP00000017422"/>
<keyword evidence="8" id="KW-1185">Reference proteome</keyword>
<dbReference type="OMA" id="VENDPCC"/>
<protein>
    <recommendedName>
        <fullName evidence="6">Ig-like domain-containing protein</fullName>
    </recommendedName>
</protein>
<dbReference type="SMART" id="SM00406">
    <property type="entry name" value="IGv"/>
    <property type="match status" value="1"/>
</dbReference>
<feature type="transmembrane region" description="Helical" evidence="4">
    <location>
        <begin position="252"/>
        <end position="275"/>
    </location>
</feature>
<feature type="domain" description="Ig-like" evidence="6">
    <location>
        <begin position="153"/>
        <end position="238"/>
    </location>
</feature>
<dbReference type="Bgee" id="ENSACLG00000011914">
    <property type="expression patterns" value="Expressed in camera-type eye and 1 other cell type or tissue"/>
</dbReference>
<evidence type="ECO:0000256" key="2">
    <source>
        <dbReference type="ARBA" id="ARBA00023136"/>
    </source>
</evidence>
<dbReference type="Pfam" id="PF22705">
    <property type="entry name" value="C2-set_3"/>
    <property type="match status" value="1"/>
</dbReference>
<dbReference type="AlphaFoldDB" id="A0A3P8PK89"/>
<keyword evidence="3" id="KW-0393">Immunoglobulin domain</keyword>
<dbReference type="InterPro" id="IPR007110">
    <property type="entry name" value="Ig-like_dom"/>
</dbReference>
<dbReference type="GO" id="GO:0001817">
    <property type="term" value="P:regulation of cytokine production"/>
    <property type="evidence" value="ECO:0007669"/>
    <property type="project" value="TreeGrafter"/>
</dbReference>
<dbReference type="Gene3D" id="2.60.40.10">
    <property type="entry name" value="Immunoglobulins"/>
    <property type="match status" value="2"/>
</dbReference>
<dbReference type="Pfam" id="PF07686">
    <property type="entry name" value="V-set"/>
    <property type="match status" value="1"/>
</dbReference>
<dbReference type="SMART" id="SM00409">
    <property type="entry name" value="IG"/>
    <property type="match status" value="1"/>
</dbReference>
<dbReference type="Proteomes" id="UP000265100">
    <property type="component" value="Chromosome 5"/>
</dbReference>
<dbReference type="OrthoDB" id="9049620at2759"/>
<dbReference type="RefSeq" id="XP_026022286.1">
    <property type="nucleotide sequence ID" value="XM_026166501.1"/>
</dbReference>
<dbReference type="PANTHER" id="PTHR24100">
    <property type="entry name" value="BUTYROPHILIN"/>
    <property type="match status" value="1"/>
</dbReference>
<evidence type="ECO:0000256" key="1">
    <source>
        <dbReference type="ARBA" id="ARBA00004370"/>
    </source>
</evidence>
<dbReference type="GO" id="GO:0009897">
    <property type="term" value="C:external side of plasma membrane"/>
    <property type="evidence" value="ECO:0007669"/>
    <property type="project" value="TreeGrafter"/>
</dbReference>
<organism evidence="7 8">
    <name type="scientific">Astatotilapia calliptera</name>
    <name type="common">Eastern happy</name>
    <name type="synonym">Chromis callipterus</name>
    <dbReference type="NCBI Taxonomy" id="8154"/>
    <lineage>
        <taxon>Eukaryota</taxon>
        <taxon>Metazoa</taxon>
        <taxon>Chordata</taxon>
        <taxon>Craniata</taxon>
        <taxon>Vertebrata</taxon>
        <taxon>Euteleostomi</taxon>
        <taxon>Actinopterygii</taxon>
        <taxon>Neopterygii</taxon>
        <taxon>Teleostei</taxon>
        <taxon>Neoteleostei</taxon>
        <taxon>Acanthomorphata</taxon>
        <taxon>Ovalentaria</taxon>
        <taxon>Cichlomorphae</taxon>
        <taxon>Cichliformes</taxon>
        <taxon>Cichlidae</taxon>
        <taxon>African cichlids</taxon>
        <taxon>Pseudocrenilabrinae</taxon>
        <taxon>Haplochromini</taxon>
        <taxon>Astatotilapia</taxon>
    </lineage>
</organism>
<evidence type="ECO:0000256" key="3">
    <source>
        <dbReference type="ARBA" id="ARBA00023319"/>
    </source>
</evidence>
<dbReference type="InterPro" id="IPR036179">
    <property type="entry name" value="Ig-like_dom_sf"/>
</dbReference>
<dbReference type="SUPFAM" id="SSF48726">
    <property type="entry name" value="Immunoglobulin"/>
    <property type="match status" value="2"/>
</dbReference>
<evidence type="ECO:0000313" key="7">
    <source>
        <dbReference type="Ensembl" id="ENSACLP00000017422.1"/>
    </source>
</evidence>
<dbReference type="InterPro" id="IPR053896">
    <property type="entry name" value="BTN3A2-like_Ig-C"/>
</dbReference>
<keyword evidence="4" id="KW-0812">Transmembrane</keyword>
<dbReference type="InterPro" id="IPR050504">
    <property type="entry name" value="IgSF_BTN/MOG"/>
</dbReference>
<dbReference type="PANTHER" id="PTHR24100:SF151">
    <property type="entry name" value="ICOS LIGAND"/>
    <property type="match status" value="1"/>
</dbReference>
<accession>A0A3P8PK89</accession>
<reference evidence="7" key="3">
    <citation type="submission" date="2025-08" db="UniProtKB">
        <authorList>
            <consortium name="Ensembl"/>
        </authorList>
    </citation>
    <scope>IDENTIFICATION</scope>
</reference>
<dbReference type="GeneTree" id="ENSGT00940000173056"/>
<reference evidence="8" key="2">
    <citation type="submission" date="2023-03" db="EMBL/GenBank/DDBJ databases">
        <authorList>
            <consortium name="Wellcome Sanger Institute Data Sharing"/>
        </authorList>
    </citation>
    <scope>NUCLEOTIDE SEQUENCE [LARGE SCALE GENOMIC DNA]</scope>
</reference>
<keyword evidence="5" id="KW-0732">Signal</keyword>
<dbReference type="GO" id="GO:0050852">
    <property type="term" value="P:T cell receptor signaling pathway"/>
    <property type="evidence" value="ECO:0007669"/>
    <property type="project" value="TreeGrafter"/>
</dbReference>
<dbReference type="InterPro" id="IPR003599">
    <property type="entry name" value="Ig_sub"/>
</dbReference>
<proteinExistence type="predicted"/>
<dbReference type="RefSeq" id="XP_026022271.1">
    <property type="nucleotide sequence ID" value="XM_026166486.1"/>
</dbReference>
<keyword evidence="4" id="KW-1133">Transmembrane helix</keyword>
<reference evidence="7 8" key="1">
    <citation type="submission" date="2018-05" db="EMBL/GenBank/DDBJ databases">
        <authorList>
            <person name="Datahose"/>
        </authorList>
    </citation>
    <scope>NUCLEOTIDE SEQUENCE</scope>
</reference>
<evidence type="ECO:0000259" key="6">
    <source>
        <dbReference type="PROSITE" id="PS50835"/>
    </source>
</evidence>
<name>A0A3P8PK89_ASTCA</name>
<dbReference type="InterPro" id="IPR013106">
    <property type="entry name" value="Ig_V-set"/>
</dbReference>
<reference evidence="7" key="4">
    <citation type="submission" date="2025-09" db="UniProtKB">
        <authorList>
            <consortium name="Ensembl"/>
        </authorList>
    </citation>
    <scope>IDENTIFICATION</scope>
</reference>
<dbReference type="GO" id="GO:0005102">
    <property type="term" value="F:signaling receptor binding"/>
    <property type="evidence" value="ECO:0007669"/>
    <property type="project" value="TreeGrafter"/>
</dbReference>